<dbReference type="CDD" id="cd02947">
    <property type="entry name" value="TRX_family"/>
    <property type="match status" value="1"/>
</dbReference>
<dbReference type="SUPFAM" id="SSF52833">
    <property type="entry name" value="Thioredoxin-like"/>
    <property type="match status" value="1"/>
</dbReference>
<dbReference type="AlphaFoldDB" id="A0A399FWW0"/>
<dbReference type="Proteomes" id="UP000266287">
    <property type="component" value="Unassembled WGS sequence"/>
</dbReference>
<protein>
    <submittedName>
        <fullName evidence="2">Thioredoxin</fullName>
    </submittedName>
</protein>
<evidence type="ECO:0000259" key="1">
    <source>
        <dbReference type="Pfam" id="PF13192"/>
    </source>
</evidence>
<dbReference type="InterPro" id="IPR036249">
    <property type="entry name" value="Thioredoxin-like_sf"/>
</dbReference>
<dbReference type="Pfam" id="PF13192">
    <property type="entry name" value="Thioredoxin_3"/>
    <property type="match status" value="1"/>
</dbReference>
<accession>A0A399FWW0</accession>
<dbReference type="InterPro" id="IPR012336">
    <property type="entry name" value="Thioredoxin-like_fold"/>
</dbReference>
<name>A0A399FWW0_UNCN2</name>
<sequence length="89" mass="10040">MEIKIFGRENCPKCLAVKEKLQLLLEDIADSVQLTYYDMDTVDGLTESTYYGVGGIPTTIIDYEGVEAARWSGEVPRLEDIKQYLKSSD</sequence>
<evidence type="ECO:0000313" key="3">
    <source>
        <dbReference type="Proteomes" id="UP000266287"/>
    </source>
</evidence>
<reference evidence="2 3" key="1">
    <citation type="submission" date="2018-08" db="EMBL/GenBank/DDBJ databases">
        <title>Draft genome of candidate division NPL-UPA2 bacterium Unc8 that adapted to ultra-basic serpentinizing groundwater.</title>
        <authorList>
            <person name="Ishii S."/>
            <person name="Suzuki S."/>
            <person name="Nealson K.H."/>
        </authorList>
    </citation>
    <scope>NUCLEOTIDE SEQUENCE [LARGE SCALE GENOMIC DNA]</scope>
    <source>
        <strain evidence="2">Unc8</strain>
    </source>
</reference>
<comment type="caution">
    <text evidence="2">The sequence shown here is derived from an EMBL/GenBank/DDBJ whole genome shotgun (WGS) entry which is preliminary data.</text>
</comment>
<feature type="domain" description="Thioredoxin-like fold" evidence="1">
    <location>
        <begin position="1"/>
        <end position="85"/>
    </location>
</feature>
<gene>
    <name evidence="2" type="ORF">B9J77_02010</name>
</gene>
<organism evidence="2 3">
    <name type="scientific">candidate division NPL-UPA2 bacterium Unc8</name>
    <dbReference type="NCBI Taxonomy" id="1980939"/>
    <lineage>
        <taxon>Bacteria</taxon>
    </lineage>
</organism>
<dbReference type="Gene3D" id="3.40.30.10">
    <property type="entry name" value="Glutaredoxin"/>
    <property type="match status" value="1"/>
</dbReference>
<dbReference type="EMBL" id="NDHY01000003">
    <property type="protein sequence ID" value="RII00527.1"/>
    <property type="molecule type" value="Genomic_DNA"/>
</dbReference>
<proteinExistence type="predicted"/>
<evidence type="ECO:0000313" key="2">
    <source>
        <dbReference type="EMBL" id="RII00527.1"/>
    </source>
</evidence>